<feature type="region of interest" description="Disordered" evidence="1">
    <location>
        <begin position="2525"/>
        <end position="2544"/>
    </location>
</feature>
<dbReference type="Proteomes" id="UP001187531">
    <property type="component" value="Unassembled WGS sequence"/>
</dbReference>
<protein>
    <submittedName>
        <fullName evidence="2">Uncharacterized protein</fullName>
    </submittedName>
</protein>
<accession>A0AA88I4L8</accession>
<feature type="region of interest" description="Disordered" evidence="1">
    <location>
        <begin position="1880"/>
        <end position="1902"/>
    </location>
</feature>
<evidence type="ECO:0000313" key="3">
    <source>
        <dbReference type="Proteomes" id="UP001187531"/>
    </source>
</evidence>
<evidence type="ECO:0000256" key="1">
    <source>
        <dbReference type="SAM" id="MobiDB-lite"/>
    </source>
</evidence>
<keyword evidence="3" id="KW-1185">Reference proteome</keyword>
<feature type="region of interest" description="Disordered" evidence="1">
    <location>
        <begin position="2186"/>
        <end position="2237"/>
    </location>
</feature>
<feature type="compositionally biased region" description="Low complexity" evidence="1">
    <location>
        <begin position="960"/>
        <end position="970"/>
    </location>
</feature>
<gene>
    <name evidence="2" type="ORF">QYM36_003897</name>
</gene>
<reference evidence="2" key="1">
    <citation type="submission" date="2023-07" db="EMBL/GenBank/DDBJ databases">
        <title>Chromosome-level genome assembly of Artemia franciscana.</title>
        <authorList>
            <person name="Jo E."/>
        </authorList>
    </citation>
    <scope>NUCLEOTIDE SEQUENCE</scope>
    <source>
        <tissue evidence="2">Whole body</tissue>
    </source>
</reference>
<comment type="caution">
    <text evidence="2">The sequence shown here is derived from an EMBL/GenBank/DDBJ whole genome shotgun (WGS) entry which is preliminary data.</text>
</comment>
<feature type="compositionally biased region" description="Polar residues" evidence="1">
    <location>
        <begin position="2416"/>
        <end position="2429"/>
    </location>
</feature>
<feature type="compositionally biased region" description="Basic and acidic residues" evidence="1">
    <location>
        <begin position="713"/>
        <end position="727"/>
    </location>
</feature>
<feature type="region of interest" description="Disordered" evidence="1">
    <location>
        <begin position="2416"/>
        <end position="2436"/>
    </location>
</feature>
<feature type="region of interest" description="Disordered" evidence="1">
    <location>
        <begin position="1669"/>
        <end position="1703"/>
    </location>
</feature>
<feature type="region of interest" description="Disordered" evidence="1">
    <location>
        <begin position="1727"/>
        <end position="1837"/>
    </location>
</feature>
<feature type="region of interest" description="Disordered" evidence="1">
    <location>
        <begin position="931"/>
        <end position="970"/>
    </location>
</feature>
<feature type="compositionally biased region" description="Basic and acidic residues" evidence="1">
    <location>
        <begin position="672"/>
        <end position="697"/>
    </location>
</feature>
<name>A0AA88I4L8_ARTSF</name>
<proteinExistence type="predicted"/>
<evidence type="ECO:0000313" key="2">
    <source>
        <dbReference type="EMBL" id="KAK2721730.1"/>
    </source>
</evidence>
<feature type="region of interest" description="Disordered" evidence="1">
    <location>
        <begin position="2115"/>
        <end position="2137"/>
    </location>
</feature>
<dbReference type="EMBL" id="JAVRJZ010000006">
    <property type="protein sequence ID" value="KAK2721730.1"/>
    <property type="molecule type" value="Genomic_DNA"/>
</dbReference>
<feature type="region of interest" description="Disordered" evidence="1">
    <location>
        <begin position="2250"/>
        <end position="2315"/>
    </location>
</feature>
<organism evidence="2 3">
    <name type="scientific">Artemia franciscana</name>
    <name type="common">Brine shrimp</name>
    <name type="synonym">Artemia sanfranciscana</name>
    <dbReference type="NCBI Taxonomy" id="6661"/>
    <lineage>
        <taxon>Eukaryota</taxon>
        <taxon>Metazoa</taxon>
        <taxon>Ecdysozoa</taxon>
        <taxon>Arthropoda</taxon>
        <taxon>Crustacea</taxon>
        <taxon>Branchiopoda</taxon>
        <taxon>Anostraca</taxon>
        <taxon>Artemiidae</taxon>
        <taxon>Artemia</taxon>
    </lineage>
</organism>
<feature type="compositionally biased region" description="Basic and acidic residues" evidence="1">
    <location>
        <begin position="2532"/>
        <end position="2544"/>
    </location>
</feature>
<feature type="compositionally biased region" description="Polar residues" evidence="1">
    <location>
        <begin position="1819"/>
        <end position="1834"/>
    </location>
</feature>
<feature type="compositionally biased region" description="Polar residues" evidence="1">
    <location>
        <begin position="534"/>
        <end position="549"/>
    </location>
</feature>
<sequence length="2544" mass="283723">MNRGEISNVNSKLSKDVDIYIKLIRIFGRWARLDFETSFDEEKKDLTVKLLRDTFRIILHPDWLKYYKGLKQHALQILKKARESICKHGCSNLIPINCYAILAAPWTYRELKAIVNVPVSQEDALRFCNNEGPVILLLRLHYFLQDATLVSLAHRLAAACVDASRSEDPSFRNSCSEEELLIFEDVLLLLISDLDEDRLYSEFTSKPVEIILVVVLRLIKRFQSSIEHLNCDKSSQVDVIQSFSSFWLQNWNRLVRVIEYFLGRALIEEEAHPDLSEIVSMFTWSHVRSGLSGAEIVDRLSSFVDIYGKETDHVYAICDGMYQGAGISVRGFVLKHYIIAMTADINRHRDLEESEDTNAKLRQEAKLYKLFLNLSNIVRDQKPIFEMCVRAAFLLNPTEDLLELLYLFKNKKRIKICKCSDKQFISIGPRSEDADICENISEVNDSSVAAREESPKESLGDKNCDNVSITEVSNEINLFIEVPEHSSEGTLMPTSSCAEEAKNLQEESMISARLWAEDDRISKRSQADEGAMSGGSQAEGSGKSLSPQGAENGILVSSPEEESAIMTSYRAETDLLATSSQTKEIAQNGTLTENVIPGSLIMANEHSRYFCPSCNTKCKIHTCSQLHLHDSRECDCYFKPVSLNNETIGKSNSTSSTKASISTVFAETFVNETKDPSESHEKSAESTEVPLPKEDKSNSLVSGTRDMSESTEDSLKQPRTERPREDVPGILDTLHSNGTPPVDFVTLKHTLSESNENEKEITSHSPSLERRVDQIISSMKSYDLDVSYYSEILGIPEVTMESLCILLEYSNRYNFDCDPHLVLQKCEEYYCDPETFKNWVKELNFRQIRRERMVCFDDSNVPIYAGIEEGYEKYLIDYVGPDKVLTGTAESEGLISTFQGTSDSKKIAKKRKTPKKKEAFTTRVVKSKDESCCEKKTKNPTKKNKSSKASNILDPLSDPSSSAKKAINAKSKMLESQHEIKKGDEGLFFVKDEYLTNNLQSNSFVKPSSFKKNSVNSQNSCKQKSDQLSQFDDEKYLKPENVRSSHVEECLGVGKPFMDLSASSKEVESGRGVKRKKRTKKCRVCPSHLDNDTENEGIVDSLLPFHSACERNTELFVPKVKNRAKIRSNQFTEALENSCVDHNDSCSRKAPDLNEENCLERNSSEPKAFVLRTSTRLATTKEKFTCKSANNHCIDFGTCFCLEPKLVLQRTPVKSDENRNDVQLKGDIALKEDAMSNKKPNFVFKKMKKSLILDISGEMSSVSRWSDIPRSLKKQKKIKSKSETSSFSSSGQCLTLEEEFAADFVDIKAESKRAKLKTGPEKNHRISEEQKDEKFFANKLDIQEKLQKGKSKIATGKICRKSEEQLIEISSMKAVSKNEKSRTTIDNPNRNLEIPIEEELAIFDVKVGNTEEKSKTTIDKLCRNLEKSIEEDFVNIFDMKVENINEKFKTTKGKLCNKSEKIIGYYEETKQKGKGLPICSNFQASFEEKISHSSESLSLIQARLNLKQSKDQKATKEVLRLSPSLDSLEQKITKQEYQTERDTMLTVPRSSVLLSDLFHPRYMKPLPQDHIVNMVQIPREASAATSNALSSQNTPASPAEIQLSVPQSVRLSQNRPIGLQQVRAVVTATTNRKVDRLSPVYQNANEASVPVIHSPSMSRNQNVIRSNIEDNGQYRNIDTRPSTSQSLSSVGNSASPASHEKRDSAGALNLANNHSILTQVTYSFSGSKPVEAHRSNPDSFRVLAVPKTGTRQNSKLKQMPREKQESLGSMSDSTVIKYPSDSVECLEKPSPHAVNPSLKDPNEVPTISSSSDKSHKNSTLNLHSSTVNDSNSKMGNHVSRLTVAPSNVNKFITAVKSSPSQRHSRQDSFVLKQAISLAKKLDSEPKSTSSGKDAKRSQTGDVLEEFEQRKNEHVNQQNLLPKFNQVFGKKSGFESPSSPSSSESVLASNQSLPSVDTFFRAVKYTSAPTVQKVVVNVPLLRANHCSDSPVSVAQSGIKNEPNSCATEETSLCRSDSITLPVLSAVKLRGEDLNLDPFSEQLKEFETVYEMVANGSSTLPLSQNNCRELEPSCSQPPQQFDNLDYTDYSSAESFTSNVSMSLSNHAHSALDNPVLSLSKTPEDQRSDSSLTEIKVESASPSPVLVRERNLQSRYVILPGVSGLASVFAIQQGMQKSGIVSKLSPDLQRIPSGQITPKSEKRCKSKSPVKANVGAAVPVRVSTGVSPQKTQPKPADDHDTVLRVQQILEEYTAQVQKSPDLVNKPAPRRRSNPPPSPNQSTKRRKQSPTKVKLMSEQSKQSESESSRPGTACGMDSQPKTIIDLTETSPIPPENEEPPVATASSQFHVMKPLIVTNGHPGGVRMLLDPSTLASMSGKNQRFLLSPVKGLKMLTLRGQQGVVGLPFSGQTFQIRLCQPTTTKSESVPNSTDPNEAHQLPEGVLPDVDAFLAEGKSSEVVKNEVFVGFEDMINYQLAESRFQSVSPQPEMKPTLVMGPDGEMKAVQPHSQVLHAFNNHGKYEQLTLFRGEEDDNASESKRVKLELSNS</sequence>
<feature type="compositionally biased region" description="Polar residues" evidence="1">
    <location>
        <begin position="1669"/>
        <end position="1696"/>
    </location>
</feature>
<feature type="region of interest" description="Disordered" evidence="1">
    <location>
        <begin position="672"/>
        <end position="735"/>
    </location>
</feature>
<feature type="region of interest" description="Disordered" evidence="1">
    <location>
        <begin position="520"/>
        <end position="553"/>
    </location>
</feature>